<reference evidence="3" key="2">
    <citation type="submission" date="2020-05" db="UniProtKB">
        <authorList>
            <consortium name="EnsemblMetazoa"/>
        </authorList>
    </citation>
    <scope>IDENTIFICATION</scope>
</reference>
<proteinExistence type="predicted"/>
<feature type="region of interest" description="Disordered" evidence="1">
    <location>
        <begin position="45"/>
        <end position="74"/>
    </location>
</feature>
<protein>
    <submittedName>
        <fullName evidence="2">ABC-type transport system involved in multi-copper enzyme maturation permease component-like protein</fullName>
    </submittedName>
</protein>
<evidence type="ECO:0000313" key="3">
    <source>
        <dbReference type="EnsemblMetazoa" id="ASIC016074-PA"/>
    </source>
</evidence>
<evidence type="ECO:0000313" key="4">
    <source>
        <dbReference type="Proteomes" id="UP000030765"/>
    </source>
</evidence>
<dbReference type="EMBL" id="ATLV01022906">
    <property type="status" value="NOT_ANNOTATED_CDS"/>
    <property type="molecule type" value="Genomic_DNA"/>
</dbReference>
<dbReference type="VEuPathDB" id="VectorBase:ASIC016074"/>
<gene>
    <name evidence="2" type="ORF">ZHAS_00016074</name>
</gene>
<dbReference type="EMBL" id="KE525337">
    <property type="protein sequence ID" value="KFB48099.1"/>
    <property type="molecule type" value="Genomic_DNA"/>
</dbReference>
<reference evidence="2 4" key="1">
    <citation type="journal article" date="2014" name="BMC Genomics">
        <title>Genome sequence of Anopheles sinensis provides insight into genetics basis of mosquito competence for malaria parasites.</title>
        <authorList>
            <person name="Zhou D."/>
            <person name="Zhang D."/>
            <person name="Ding G."/>
            <person name="Shi L."/>
            <person name="Hou Q."/>
            <person name="Ye Y."/>
            <person name="Xu Y."/>
            <person name="Zhou H."/>
            <person name="Xiong C."/>
            <person name="Li S."/>
            <person name="Yu J."/>
            <person name="Hong S."/>
            <person name="Yu X."/>
            <person name="Zou P."/>
            <person name="Chen C."/>
            <person name="Chang X."/>
            <person name="Wang W."/>
            <person name="Lv Y."/>
            <person name="Sun Y."/>
            <person name="Ma L."/>
            <person name="Shen B."/>
            <person name="Zhu C."/>
        </authorList>
    </citation>
    <scope>NUCLEOTIDE SEQUENCE [LARGE SCALE GENOMIC DNA]</scope>
</reference>
<accession>A0A084WD05</accession>
<dbReference type="EnsemblMetazoa" id="ASIC016074-RA">
    <property type="protein sequence ID" value="ASIC016074-PA"/>
    <property type="gene ID" value="ASIC016074"/>
</dbReference>
<sequence length="74" mass="8525">MLPFQSAIFDVFAVPPASVKEPPIRLDGKPTDGNERRWMAKVFPGEEEWTNHRQPATEQRMRSENNNKSINITD</sequence>
<name>A0A084WD05_ANOSI</name>
<dbReference type="AlphaFoldDB" id="A0A084WD05"/>
<dbReference type="Proteomes" id="UP000030765">
    <property type="component" value="Unassembled WGS sequence"/>
</dbReference>
<evidence type="ECO:0000256" key="1">
    <source>
        <dbReference type="SAM" id="MobiDB-lite"/>
    </source>
</evidence>
<evidence type="ECO:0000313" key="2">
    <source>
        <dbReference type="EMBL" id="KFB48099.1"/>
    </source>
</evidence>
<organism evidence="2">
    <name type="scientific">Anopheles sinensis</name>
    <name type="common">Mosquito</name>
    <dbReference type="NCBI Taxonomy" id="74873"/>
    <lineage>
        <taxon>Eukaryota</taxon>
        <taxon>Metazoa</taxon>
        <taxon>Ecdysozoa</taxon>
        <taxon>Arthropoda</taxon>
        <taxon>Hexapoda</taxon>
        <taxon>Insecta</taxon>
        <taxon>Pterygota</taxon>
        <taxon>Neoptera</taxon>
        <taxon>Endopterygota</taxon>
        <taxon>Diptera</taxon>
        <taxon>Nematocera</taxon>
        <taxon>Culicoidea</taxon>
        <taxon>Culicidae</taxon>
        <taxon>Anophelinae</taxon>
        <taxon>Anopheles</taxon>
    </lineage>
</organism>
<keyword evidence="4" id="KW-1185">Reference proteome</keyword>